<comment type="caution">
    <text evidence="2">The sequence shown here is derived from an EMBL/GenBank/DDBJ whole genome shotgun (WGS) entry which is preliminary data.</text>
</comment>
<protein>
    <submittedName>
        <fullName evidence="2">Uncharacterized protein</fullName>
    </submittedName>
</protein>
<accession>A0AAV7SQ60</accession>
<gene>
    <name evidence="2" type="ORF">NDU88_006521</name>
</gene>
<proteinExistence type="predicted"/>
<evidence type="ECO:0000313" key="3">
    <source>
        <dbReference type="Proteomes" id="UP001066276"/>
    </source>
</evidence>
<feature type="region of interest" description="Disordered" evidence="1">
    <location>
        <begin position="251"/>
        <end position="272"/>
    </location>
</feature>
<sequence>MERWAMETAPEEPSQTDLMEVIQGSRVALEGKIQTVAIEVTLLHAVLRKVSDKVCIAEGMIADLLSKVATLIQQMTTDNSKTTKLEVRAEDMEWRSRYNNFCLLGFPKYAEGKAIEVIKERWIKDTLHPSRLSSIFAVKRVHRALVPPTRPGAPPRTIKAASSITGTRTTSCRRPEKPILLKDVRHWLEMWDKSPMNKRCMAQSLTRKEGIPHETEGSSYHIERSQNSADSGRIVIQEDGTMAMNATGVVIDSQQDETPDPVGEWPLTDPNG</sequence>
<dbReference type="AlphaFoldDB" id="A0AAV7SQ60"/>
<name>A0AAV7SQ60_PLEWA</name>
<dbReference type="Gene3D" id="3.30.70.1820">
    <property type="entry name" value="L1 transposable element, RRM domain"/>
    <property type="match status" value="1"/>
</dbReference>
<dbReference type="Proteomes" id="UP001066276">
    <property type="component" value="Chromosome 4_2"/>
</dbReference>
<organism evidence="2 3">
    <name type="scientific">Pleurodeles waltl</name>
    <name type="common">Iberian ribbed newt</name>
    <dbReference type="NCBI Taxonomy" id="8319"/>
    <lineage>
        <taxon>Eukaryota</taxon>
        <taxon>Metazoa</taxon>
        <taxon>Chordata</taxon>
        <taxon>Craniata</taxon>
        <taxon>Vertebrata</taxon>
        <taxon>Euteleostomi</taxon>
        <taxon>Amphibia</taxon>
        <taxon>Batrachia</taxon>
        <taxon>Caudata</taxon>
        <taxon>Salamandroidea</taxon>
        <taxon>Salamandridae</taxon>
        <taxon>Pleurodelinae</taxon>
        <taxon>Pleurodeles</taxon>
    </lineage>
</organism>
<feature type="compositionally biased region" description="Polar residues" evidence="1">
    <location>
        <begin position="160"/>
        <end position="172"/>
    </location>
</feature>
<feature type="region of interest" description="Disordered" evidence="1">
    <location>
        <begin position="147"/>
        <end position="172"/>
    </location>
</feature>
<keyword evidence="3" id="KW-1185">Reference proteome</keyword>
<evidence type="ECO:0000256" key="1">
    <source>
        <dbReference type="SAM" id="MobiDB-lite"/>
    </source>
</evidence>
<dbReference type="EMBL" id="JANPWB010000008">
    <property type="protein sequence ID" value="KAJ1166112.1"/>
    <property type="molecule type" value="Genomic_DNA"/>
</dbReference>
<evidence type="ECO:0000313" key="2">
    <source>
        <dbReference type="EMBL" id="KAJ1166112.1"/>
    </source>
</evidence>
<reference evidence="2" key="1">
    <citation type="journal article" date="2022" name="bioRxiv">
        <title>Sequencing and chromosome-scale assembly of the giantPleurodeles waltlgenome.</title>
        <authorList>
            <person name="Brown T."/>
            <person name="Elewa A."/>
            <person name="Iarovenko S."/>
            <person name="Subramanian E."/>
            <person name="Araus A.J."/>
            <person name="Petzold A."/>
            <person name="Susuki M."/>
            <person name="Suzuki K.-i.T."/>
            <person name="Hayashi T."/>
            <person name="Toyoda A."/>
            <person name="Oliveira C."/>
            <person name="Osipova E."/>
            <person name="Leigh N.D."/>
            <person name="Simon A."/>
            <person name="Yun M.H."/>
        </authorList>
    </citation>
    <scope>NUCLEOTIDE SEQUENCE</scope>
    <source>
        <strain evidence="2">20211129_DDA</strain>
        <tissue evidence="2">Liver</tissue>
    </source>
</reference>